<evidence type="ECO:0000313" key="2">
    <source>
        <dbReference type="Proteomes" id="UP000196342"/>
    </source>
</evidence>
<organism evidence="1 2">
    <name type="scientific">Chromobacterium violaceum</name>
    <dbReference type="NCBI Taxonomy" id="536"/>
    <lineage>
        <taxon>Bacteria</taxon>
        <taxon>Pseudomonadati</taxon>
        <taxon>Pseudomonadota</taxon>
        <taxon>Betaproteobacteria</taxon>
        <taxon>Neisseriales</taxon>
        <taxon>Chromobacteriaceae</taxon>
        <taxon>Chromobacterium</taxon>
    </lineage>
</organism>
<evidence type="ECO:0000313" key="1">
    <source>
        <dbReference type="EMBL" id="OVE49921.1"/>
    </source>
</evidence>
<proteinExistence type="predicted"/>
<dbReference type="Proteomes" id="UP000196342">
    <property type="component" value="Unassembled WGS sequence"/>
</dbReference>
<name>A0A202BEZ3_CHRVL</name>
<dbReference type="Gene3D" id="1.10.3510.10">
    <property type="entry name" value="NMB0513-like"/>
    <property type="match status" value="1"/>
</dbReference>
<gene>
    <name evidence="1" type="ORF">CBW21_04675</name>
</gene>
<dbReference type="AlphaFoldDB" id="A0A202BEZ3"/>
<comment type="caution">
    <text evidence="1">The sequence shown here is derived from an EMBL/GenBank/DDBJ whole genome shotgun (WGS) entry which is preliminary data.</text>
</comment>
<keyword evidence="2" id="KW-1185">Reference proteome</keyword>
<dbReference type="SUPFAM" id="SSF160472">
    <property type="entry name" value="NMB0513-like"/>
    <property type="match status" value="1"/>
</dbReference>
<reference evidence="1 2" key="1">
    <citation type="submission" date="2017-05" db="EMBL/GenBank/DDBJ databases">
        <title>Chromobacterium violaceum GHPS1 isolated from Hydrocarbon polluted soil in French Guiana display an awesome secondary metabolite arsenal and a battery of drug and heavy-metal-resistance and detoxification of xenobiotics proteins.</title>
        <authorList>
            <person name="Belbahri L."/>
        </authorList>
    </citation>
    <scope>NUCLEOTIDE SEQUENCE [LARGE SCALE GENOMIC DNA]</scope>
    <source>
        <strain evidence="1 2">GHPS1</strain>
    </source>
</reference>
<evidence type="ECO:0008006" key="3">
    <source>
        <dbReference type="Google" id="ProtNLM"/>
    </source>
</evidence>
<dbReference type="EMBL" id="NHOO01000003">
    <property type="protein sequence ID" value="OVE49921.1"/>
    <property type="molecule type" value="Genomic_DNA"/>
</dbReference>
<dbReference type="InterPro" id="IPR023138">
    <property type="entry name" value="NMB0513-like_sf"/>
</dbReference>
<accession>A0A202BEZ3</accession>
<protein>
    <recommendedName>
        <fullName evidence="3">DUF596 domain-containing protein</fullName>
    </recommendedName>
</protein>
<sequence length="115" mass="12975">MKVDVEKVYKDALGLWVSGLFSAISGNNPQLPFCEQKDIFFSLLRTWLAEGRILFCDPCDPLGAPWKADVDEIVDYLQARWPVSVDSEYDPDLNVYFYEIPAILWVGPSGEIIGS</sequence>